<keyword evidence="7" id="KW-1185">Reference proteome</keyword>
<reference evidence="6" key="1">
    <citation type="submission" date="2022-07" db="EMBL/GenBank/DDBJ databases">
        <title>Phylogenomic reconstructions and comparative analyses of Kickxellomycotina fungi.</title>
        <authorList>
            <person name="Reynolds N.K."/>
            <person name="Stajich J.E."/>
            <person name="Barry K."/>
            <person name="Grigoriev I.V."/>
            <person name="Crous P."/>
            <person name="Smith M.E."/>
        </authorList>
    </citation>
    <scope>NUCLEOTIDE SEQUENCE</scope>
    <source>
        <strain evidence="6">IMI 214461</strain>
    </source>
</reference>
<evidence type="ECO:0000259" key="5">
    <source>
        <dbReference type="Pfam" id="PF00890"/>
    </source>
</evidence>
<organism evidence="6 7">
    <name type="scientific">Coemansia thaxteri</name>
    <dbReference type="NCBI Taxonomy" id="2663907"/>
    <lineage>
        <taxon>Eukaryota</taxon>
        <taxon>Fungi</taxon>
        <taxon>Fungi incertae sedis</taxon>
        <taxon>Zoopagomycota</taxon>
        <taxon>Kickxellomycotina</taxon>
        <taxon>Kickxellomycetes</taxon>
        <taxon>Kickxellales</taxon>
        <taxon>Kickxellaceae</taxon>
        <taxon>Coemansia</taxon>
    </lineage>
</organism>
<dbReference type="InterPro" id="IPR027477">
    <property type="entry name" value="Succ_DH/fumarate_Rdtase_cat_sf"/>
</dbReference>
<dbReference type="OrthoDB" id="10252157at2759"/>
<dbReference type="InterPro" id="IPR050315">
    <property type="entry name" value="FAD-oxidoreductase_2"/>
</dbReference>
<dbReference type="PANTHER" id="PTHR43400:SF7">
    <property type="entry name" value="FAD-DEPENDENT OXIDOREDUCTASE 2 FAD BINDING DOMAIN-CONTAINING PROTEIN"/>
    <property type="match status" value="1"/>
</dbReference>
<dbReference type="AlphaFoldDB" id="A0A9W8BF25"/>
<comment type="catalytic activity">
    <reaction evidence="4">
        <text>succinate + NAD(+) = fumarate + NADH + H(+)</text>
        <dbReference type="Rhea" id="RHEA:18281"/>
        <dbReference type="ChEBI" id="CHEBI:15378"/>
        <dbReference type="ChEBI" id="CHEBI:29806"/>
        <dbReference type="ChEBI" id="CHEBI:30031"/>
        <dbReference type="ChEBI" id="CHEBI:57540"/>
        <dbReference type="ChEBI" id="CHEBI:57945"/>
        <dbReference type="EC" id="1.3.1.6"/>
    </reaction>
</comment>
<feature type="domain" description="FAD-dependent oxidoreductase 2 FAD-binding" evidence="5">
    <location>
        <begin position="7"/>
        <end position="495"/>
    </location>
</feature>
<evidence type="ECO:0000256" key="2">
    <source>
        <dbReference type="ARBA" id="ARBA00022827"/>
    </source>
</evidence>
<dbReference type="EMBL" id="JANBQF010000136">
    <property type="protein sequence ID" value="KAJ2004748.1"/>
    <property type="molecule type" value="Genomic_DNA"/>
</dbReference>
<accession>A0A9W8BF25</accession>
<proteinExistence type="inferred from homology"/>
<dbReference type="GO" id="GO:0016156">
    <property type="term" value="F:fumarate reductase (NADH) activity"/>
    <property type="evidence" value="ECO:0007669"/>
    <property type="project" value="UniProtKB-EC"/>
</dbReference>
<comment type="function">
    <text evidence="4">Irreversibly catalyzes the reduction of fumarate to succinate.</text>
</comment>
<keyword evidence="1 4" id="KW-0285">Flavoprotein</keyword>
<evidence type="ECO:0000256" key="4">
    <source>
        <dbReference type="RuleBase" id="RU366062"/>
    </source>
</evidence>
<evidence type="ECO:0000256" key="3">
    <source>
        <dbReference type="ARBA" id="ARBA00023002"/>
    </source>
</evidence>
<dbReference type="InterPro" id="IPR036188">
    <property type="entry name" value="FAD/NAD-bd_sf"/>
</dbReference>
<comment type="similarity">
    <text evidence="4">Belongs to the FAD-dependent oxidoreductase 2 family. FRD/SDH subfamily.</text>
</comment>
<dbReference type="InterPro" id="IPR010960">
    <property type="entry name" value="Flavocytochrome_c"/>
</dbReference>
<keyword evidence="3 4" id="KW-0560">Oxidoreductase</keyword>
<dbReference type="PANTHER" id="PTHR43400">
    <property type="entry name" value="FUMARATE REDUCTASE"/>
    <property type="match status" value="1"/>
</dbReference>
<dbReference type="EC" id="1.3.1.6" evidence="4"/>
<name>A0A9W8BF25_9FUNG</name>
<gene>
    <name evidence="6" type="ORF">H4R26_002344</name>
</gene>
<evidence type="ECO:0000256" key="1">
    <source>
        <dbReference type="ARBA" id="ARBA00022630"/>
    </source>
</evidence>
<dbReference type="GO" id="GO:0010181">
    <property type="term" value="F:FMN binding"/>
    <property type="evidence" value="ECO:0007669"/>
    <property type="project" value="InterPro"/>
</dbReference>
<dbReference type="InterPro" id="IPR003953">
    <property type="entry name" value="FAD-dep_OxRdtase_2_FAD-bd"/>
</dbReference>
<dbReference type="Proteomes" id="UP001150907">
    <property type="component" value="Unassembled WGS sequence"/>
</dbReference>
<dbReference type="Gene3D" id="3.50.50.60">
    <property type="entry name" value="FAD/NAD(P)-binding domain"/>
    <property type="match status" value="1"/>
</dbReference>
<comment type="cofactor">
    <cofactor evidence="4">
        <name>FAD</name>
        <dbReference type="ChEBI" id="CHEBI:57692"/>
    </cofactor>
    <text evidence="4">Binds 1 FAD per monomer.</text>
</comment>
<sequence>MAARTGIIVVGGGLAGISAAIEALHHTSHAAGVTITLLDKEARTGGNSAKASSGINGVLTGTQLNLGIHDSVDAFVQDTLKSGQGKANQTLVEKLASESTQAVSWLQRDFKLDLDVIAQLGGHSYPRTHRRPDLDGKPQPVGWGIVGALGKHLSELAGLENARFKLYTGARVVRLLTAEHGGVAGVVYETVDPDSKVIQQHTLLASAVVLATGGFGGEGSRPHYLKRYAPQLVGLPATNGAFATGDGLGLAVALGAELVDMDQVQVHPTGFVKRNDPGNPTKFLAAEALRGEGGILLNALGRRFVNELDTRDHVTDAINKLCSAPDTRARHSAGVDVVAGEPSSAAFLVLSQAAANSFGHGALGFYEKMGLVQRAGSVEELSGMLRVDHGTLLKTLQDHDMARDSGLSDEFGKSTFPQNALNPLLPSGAGAEQQQLQYYWGVVTPSIHYTMGGVRFDDKTRVLRAADGAPIPGLLAAGEVTGGLHGANRLGGNSLLECVVYGREAGRQAAALVAEAS</sequence>
<dbReference type="NCBIfam" id="TIGR01813">
    <property type="entry name" value="flavo_cyto_c"/>
    <property type="match status" value="1"/>
</dbReference>
<dbReference type="Pfam" id="PF00890">
    <property type="entry name" value="FAD_binding_2"/>
    <property type="match status" value="1"/>
</dbReference>
<dbReference type="Gene3D" id="3.90.700.10">
    <property type="entry name" value="Succinate dehydrogenase/fumarate reductase flavoprotein, catalytic domain"/>
    <property type="match status" value="1"/>
</dbReference>
<keyword evidence="2 4" id="KW-0274">FAD</keyword>
<evidence type="ECO:0000313" key="7">
    <source>
        <dbReference type="Proteomes" id="UP001150907"/>
    </source>
</evidence>
<dbReference type="SUPFAM" id="SSF51905">
    <property type="entry name" value="FAD/NAD(P)-binding domain"/>
    <property type="match status" value="1"/>
</dbReference>
<dbReference type="SUPFAM" id="SSF56425">
    <property type="entry name" value="Succinate dehydrogenase/fumarate reductase flavoprotein, catalytic domain"/>
    <property type="match status" value="1"/>
</dbReference>
<comment type="caution">
    <text evidence="6">The sequence shown here is derived from an EMBL/GenBank/DDBJ whole genome shotgun (WGS) entry which is preliminary data.</text>
</comment>
<evidence type="ECO:0000313" key="6">
    <source>
        <dbReference type="EMBL" id="KAJ2004748.1"/>
    </source>
</evidence>
<protein>
    <recommendedName>
        <fullName evidence="4">Fumarate reductase</fullName>
        <ecNumber evidence="4">1.3.1.6</ecNumber>
    </recommendedName>
</protein>